<comment type="similarity">
    <text evidence="1">Belongs to the beta/gamma-crystallin family.</text>
</comment>
<evidence type="ECO:0000313" key="6">
    <source>
        <dbReference type="EMBL" id="EKF20722.1"/>
    </source>
</evidence>
<name>K2MTN3_9HYPH</name>
<feature type="domain" description="SH3b" evidence="5">
    <location>
        <begin position="29"/>
        <end position="93"/>
    </location>
</feature>
<feature type="domain" description="Beta/gamma crystallin 'Greek key'" evidence="4">
    <location>
        <begin position="251"/>
        <end position="331"/>
    </location>
</feature>
<evidence type="ECO:0000313" key="7">
    <source>
        <dbReference type="Proteomes" id="UP000006786"/>
    </source>
</evidence>
<dbReference type="Gene3D" id="2.60.20.10">
    <property type="entry name" value="Crystallins"/>
    <property type="match status" value="2"/>
</dbReference>
<dbReference type="PATRIC" id="fig|391937.3.peg.10"/>
<sequence>MRSNSVRLSLLVFLAIGMTGLLGLPAKAREVQAVATTDLNMRQGPGTRYRPVLLVPRGARVSVLRCTNGYEWCEINYAARAGWVAARYLRDTRPNYDDRPISDMGAILGLELFNFVLNELAERDRDRGRDRPGYDGGRDDYDGGRRGPGSREVCFYEHANFRGESFCAGIGDGTRLVSQFWNDRISSIRVGRRASVQVCEHENFGGWCETLRDDVREFRGRRNDAISSYRVLSAGSGGGGGDWGGGESFSRACFYEHADFQGARICFDRGEGTARLPQQWNDRISSIRLEGGAQARVCEHENFGGWCQTVRRDIRRFPQHYNDQITAIEVY</sequence>
<feature type="domain" description="Beta/gamma crystallin 'Greek key'" evidence="4">
    <location>
        <begin position="152"/>
        <end position="232"/>
    </location>
</feature>
<dbReference type="OrthoDB" id="8074373at2"/>
<evidence type="ECO:0000259" key="5">
    <source>
        <dbReference type="SMART" id="SM00287"/>
    </source>
</evidence>
<dbReference type="eggNOG" id="COG4991">
    <property type="taxonomic scope" value="Bacteria"/>
</dbReference>
<dbReference type="Gene3D" id="2.30.30.40">
    <property type="entry name" value="SH3 Domains"/>
    <property type="match status" value="1"/>
</dbReference>
<protein>
    <submittedName>
        <fullName evidence="6">Putative membrane Spanning protein</fullName>
    </submittedName>
</protein>
<dbReference type="InterPro" id="IPR001064">
    <property type="entry name" value="Beta/gamma_crystallin"/>
</dbReference>
<dbReference type="InterPro" id="IPR011024">
    <property type="entry name" value="G_crystallin-like"/>
</dbReference>
<evidence type="ECO:0000256" key="3">
    <source>
        <dbReference type="SAM" id="MobiDB-lite"/>
    </source>
</evidence>
<dbReference type="STRING" id="391937.NA2_00050"/>
<dbReference type="SMART" id="SM00247">
    <property type="entry name" value="XTALbg"/>
    <property type="match status" value="2"/>
</dbReference>
<gene>
    <name evidence="6" type="ORF">NA2_00050</name>
</gene>
<dbReference type="InterPro" id="IPR003646">
    <property type="entry name" value="SH3-like_bac-type"/>
</dbReference>
<evidence type="ECO:0000259" key="4">
    <source>
        <dbReference type="SMART" id="SM00247"/>
    </source>
</evidence>
<dbReference type="EMBL" id="AMRM01000001">
    <property type="protein sequence ID" value="EKF20722.1"/>
    <property type="molecule type" value="Genomic_DNA"/>
</dbReference>
<dbReference type="SUPFAM" id="SSF49695">
    <property type="entry name" value="gamma-Crystallin-like"/>
    <property type="match status" value="2"/>
</dbReference>
<accession>K2MTN3</accession>
<reference evidence="6 7" key="1">
    <citation type="journal article" date="2012" name="J. Bacteriol.">
        <title>Genome Sequence of Nitratireductor pacificus Type Strain pht-3B.</title>
        <authorList>
            <person name="Lai Q."/>
            <person name="Li G."/>
            <person name="Shao Z."/>
        </authorList>
    </citation>
    <scope>NUCLEOTIDE SEQUENCE [LARGE SCALE GENOMIC DNA]</scope>
    <source>
        <strain evidence="7">pht-3B</strain>
    </source>
</reference>
<dbReference type="Pfam" id="PF03995">
    <property type="entry name" value="Inhibitor_I36"/>
    <property type="match status" value="2"/>
</dbReference>
<dbReference type="SMART" id="SM00287">
    <property type="entry name" value="SH3b"/>
    <property type="match status" value="1"/>
</dbReference>
<dbReference type="AlphaFoldDB" id="K2MTN3"/>
<organism evidence="6 7">
    <name type="scientific">Nitratireductor pacificus pht-3B</name>
    <dbReference type="NCBI Taxonomy" id="391937"/>
    <lineage>
        <taxon>Bacteria</taxon>
        <taxon>Pseudomonadati</taxon>
        <taxon>Pseudomonadota</taxon>
        <taxon>Alphaproteobacteria</taxon>
        <taxon>Hyphomicrobiales</taxon>
        <taxon>Phyllobacteriaceae</taxon>
        <taxon>Nitratireductor</taxon>
    </lineage>
</organism>
<evidence type="ECO:0000256" key="2">
    <source>
        <dbReference type="ARBA" id="ARBA00022737"/>
    </source>
</evidence>
<keyword evidence="2" id="KW-0677">Repeat</keyword>
<evidence type="ECO:0000256" key="1">
    <source>
        <dbReference type="ARBA" id="ARBA00009646"/>
    </source>
</evidence>
<feature type="region of interest" description="Disordered" evidence="3">
    <location>
        <begin position="126"/>
        <end position="145"/>
    </location>
</feature>
<proteinExistence type="inferred from homology"/>
<dbReference type="RefSeq" id="WP_008592807.1">
    <property type="nucleotide sequence ID" value="NZ_AMRM01000001.1"/>
</dbReference>
<comment type="caution">
    <text evidence="6">The sequence shown here is derived from an EMBL/GenBank/DDBJ whole genome shotgun (WGS) entry which is preliminary data.</text>
</comment>
<dbReference type="Pfam" id="PF08239">
    <property type="entry name" value="SH3_3"/>
    <property type="match status" value="1"/>
</dbReference>
<dbReference type="Proteomes" id="UP000006786">
    <property type="component" value="Unassembled WGS sequence"/>
</dbReference>
<keyword evidence="7" id="KW-1185">Reference proteome</keyword>